<feature type="domain" description="Pyrrolo-quinoline quinone repeat" evidence="5">
    <location>
        <begin position="67"/>
        <end position="323"/>
    </location>
</feature>
<evidence type="ECO:0000313" key="8">
    <source>
        <dbReference type="Proteomes" id="UP001303473"/>
    </source>
</evidence>
<evidence type="ECO:0000256" key="3">
    <source>
        <dbReference type="ARBA" id="ARBA00023002"/>
    </source>
</evidence>
<evidence type="ECO:0000256" key="1">
    <source>
        <dbReference type="ARBA" id="ARBA00001931"/>
    </source>
</evidence>
<dbReference type="Pfam" id="PF13360">
    <property type="entry name" value="PQQ_2"/>
    <property type="match status" value="1"/>
</dbReference>
<keyword evidence="3" id="KW-0560">Oxidoreductase</keyword>
<protein>
    <recommendedName>
        <fullName evidence="5 6">Pyrrolo-quinoline quinone repeat domain-containing protein</fullName>
    </recommendedName>
</protein>
<dbReference type="AlphaFoldDB" id="A0AAN6MXD8"/>
<dbReference type="SUPFAM" id="SSF50998">
    <property type="entry name" value="Quinoprotein alcohol dehydrogenase-like"/>
    <property type="match status" value="1"/>
</dbReference>
<reference evidence="8" key="1">
    <citation type="journal article" date="2023" name="Mol. Phylogenet. Evol.">
        <title>Genome-scale phylogeny and comparative genomics of the fungal order Sordariales.</title>
        <authorList>
            <person name="Hensen N."/>
            <person name="Bonometti L."/>
            <person name="Westerberg I."/>
            <person name="Brannstrom I.O."/>
            <person name="Guillou S."/>
            <person name="Cros-Aarteil S."/>
            <person name="Calhoun S."/>
            <person name="Haridas S."/>
            <person name="Kuo A."/>
            <person name="Mondo S."/>
            <person name="Pangilinan J."/>
            <person name="Riley R."/>
            <person name="LaButti K."/>
            <person name="Andreopoulos B."/>
            <person name="Lipzen A."/>
            <person name="Chen C."/>
            <person name="Yan M."/>
            <person name="Daum C."/>
            <person name="Ng V."/>
            <person name="Clum A."/>
            <person name="Steindorff A."/>
            <person name="Ohm R.A."/>
            <person name="Martin F."/>
            <person name="Silar P."/>
            <person name="Natvig D.O."/>
            <person name="Lalanne C."/>
            <person name="Gautier V."/>
            <person name="Ament-Velasquez S.L."/>
            <person name="Kruys A."/>
            <person name="Hutchinson M.I."/>
            <person name="Powell A.J."/>
            <person name="Barry K."/>
            <person name="Miller A.N."/>
            <person name="Grigoriev I.V."/>
            <person name="Debuchy R."/>
            <person name="Gladieux P."/>
            <person name="Hiltunen Thoren M."/>
            <person name="Johannesson H."/>
        </authorList>
    </citation>
    <scope>NUCLEOTIDE SEQUENCE [LARGE SCALE GENOMIC DNA]</scope>
    <source>
        <strain evidence="8">CBS 340.73</strain>
    </source>
</reference>
<proteinExistence type="inferred from homology"/>
<dbReference type="InterPro" id="IPR018391">
    <property type="entry name" value="PQQ_b-propeller_rpt"/>
</dbReference>
<evidence type="ECO:0000256" key="4">
    <source>
        <dbReference type="SAM" id="SignalP"/>
    </source>
</evidence>
<comment type="cofactor">
    <cofactor evidence="1">
        <name>pyrroloquinoline quinone</name>
        <dbReference type="ChEBI" id="CHEBI:58442"/>
    </cofactor>
</comment>
<evidence type="ECO:0000256" key="2">
    <source>
        <dbReference type="ARBA" id="ARBA00008156"/>
    </source>
</evidence>
<keyword evidence="4" id="KW-0732">Signal</keyword>
<dbReference type="InterPro" id="IPR011047">
    <property type="entry name" value="Quinoprotein_ADH-like_sf"/>
</dbReference>
<gene>
    <name evidence="7" type="ORF">QBC46DRAFT_85283</name>
</gene>
<dbReference type="PANTHER" id="PTHR32303">
    <property type="entry name" value="QUINOPROTEIN ALCOHOL DEHYDROGENASE (CYTOCHROME C)"/>
    <property type="match status" value="1"/>
</dbReference>
<keyword evidence="8" id="KW-1185">Reference proteome</keyword>
<feature type="domain" description="Pyrrolo-quinoline quinone repeat" evidence="6">
    <location>
        <begin position="442"/>
        <end position="527"/>
    </location>
</feature>
<dbReference type="SMART" id="SM00564">
    <property type="entry name" value="PQQ"/>
    <property type="match status" value="5"/>
</dbReference>
<feature type="signal peptide" evidence="4">
    <location>
        <begin position="1"/>
        <end position="20"/>
    </location>
</feature>
<comment type="similarity">
    <text evidence="2">Belongs to the bacterial PQQ dehydrogenase family.</text>
</comment>
<dbReference type="InterPro" id="IPR002372">
    <property type="entry name" value="PQQ_rpt_dom"/>
</dbReference>
<evidence type="ECO:0000259" key="5">
    <source>
        <dbReference type="Pfam" id="PF01011"/>
    </source>
</evidence>
<dbReference type="Proteomes" id="UP001303473">
    <property type="component" value="Unassembled WGS sequence"/>
</dbReference>
<dbReference type="PANTHER" id="PTHR32303:SF10">
    <property type="entry name" value="OUTER MEMBRANE PROTEIN ASSEMBLY FACTOR BAMB"/>
    <property type="match status" value="1"/>
</dbReference>
<accession>A0AAN6MXD8</accession>
<dbReference type="Gene3D" id="2.140.10.10">
    <property type="entry name" value="Quinoprotein alcohol dehydrogenase-like superfamily"/>
    <property type="match status" value="1"/>
</dbReference>
<comment type="caution">
    <text evidence="7">The sequence shown here is derived from an EMBL/GenBank/DDBJ whole genome shotgun (WGS) entry which is preliminary data.</text>
</comment>
<organism evidence="7 8">
    <name type="scientific">Diplogelasinospora grovesii</name>
    <dbReference type="NCBI Taxonomy" id="303347"/>
    <lineage>
        <taxon>Eukaryota</taxon>
        <taxon>Fungi</taxon>
        <taxon>Dikarya</taxon>
        <taxon>Ascomycota</taxon>
        <taxon>Pezizomycotina</taxon>
        <taxon>Sordariomycetes</taxon>
        <taxon>Sordariomycetidae</taxon>
        <taxon>Sordariales</taxon>
        <taxon>Diplogelasinosporaceae</taxon>
        <taxon>Diplogelasinospora</taxon>
    </lineage>
</organism>
<dbReference type="GO" id="GO:0016491">
    <property type="term" value="F:oxidoreductase activity"/>
    <property type="evidence" value="ECO:0007669"/>
    <property type="project" value="UniProtKB-KW"/>
</dbReference>
<feature type="chain" id="PRO_5042969947" description="Pyrrolo-quinoline quinone repeat domain-containing protein" evidence="4">
    <location>
        <begin position="21"/>
        <end position="544"/>
    </location>
</feature>
<name>A0AAN6MXD8_9PEZI</name>
<sequence length="544" mass="57108">MKSPTLLLGALSSYAGLATCADSSSTWSGWGGSILNNHWAQTNTVVSSSNIASLTLQCKIPYPVGENAPPSIVGNYAYYPTFNGSFVALNYKTCQVKWAINVTQIIADFAPITPLQAIANVAVSRTSPQIDAVNNVLYFGTQIHALLVAVDLNTGALLGRTQVNPHELATITSSPTLYNGLLFVGVSSGEENAAFFTGGTYPCCSFIGNAAAFRFTRNGNTSSGTFTTVWNVTTIPTNAPTNGSGQWSGAGIWGSQPSVDVGRGQVFFATGNIYSIPDAYIPCSESDDPSCLPPYIWQESVFALDIYTGHAKWVRRLNKLDAWTLVCGATGIPQNETLCPWKPGNDSDFGMAPSFIPASKYTCSGKDMLTVGQKSGVLYGLAAADGSVLWSSMTTPGSALAGLSWGAAADDQSAYYTGINFENAPWVLQPQNTTTVNNSIFGAASLADGSILWQTPAPIANLSLVVPAVVGDLLLTGNTGPYAFASPGPGTLIAIKKATGQIVFQYPLEGAFQGGIAVQDNYIFLGTGYKGGSGGNFYVFKVNS</sequence>
<evidence type="ECO:0000313" key="7">
    <source>
        <dbReference type="EMBL" id="KAK3934258.1"/>
    </source>
</evidence>
<evidence type="ECO:0000259" key="6">
    <source>
        <dbReference type="Pfam" id="PF13360"/>
    </source>
</evidence>
<dbReference type="Pfam" id="PF01011">
    <property type="entry name" value="PQQ"/>
    <property type="match status" value="1"/>
</dbReference>
<dbReference type="EMBL" id="MU854011">
    <property type="protein sequence ID" value="KAK3934258.1"/>
    <property type="molecule type" value="Genomic_DNA"/>
</dbReference>